<evidence type="ECO:0000313" key="4">
    <source>
        <dbReference type="Proteomes" id="UP001175271"/>
    </source>
</evidence>
<feature type="compositionally biased region" description="Low complexity" evidence="1">
    <location>
        <begin position="180"/>
        <end position="190"/>
    </location>
</feature>
<dbReference type="GO" id="GO:0006284">
    <property type="term" value="P:base-excision repair"/>
    <property type="evidence" value="ECO:0007669"/>
    <property type="project" value="TreeGrafter"/>
</dbReference>
<dbReference type="SUPFAM" id="SSF52113">
    <property type="entry name" value="BRCT domain"/>
    <property type="match status" value="1"/>
</dbReference>
<dbReference type="EMBL" id="JAUCMV010000001">
    <property type="protein sequence ID" value="KAK0424300.1"/>
    <property type="molecule type" value="Genomic_DNA"/>
</dbReference>
<feature type="compositionally biased region" description="Basic and acidic residues" evidence="1">
    <location>
        <begin position="191"/>
        <end position="254"/>
    </location>
</feature>
<dbReference type="FunFam" id="2.60.120.260:FF:000025">
    <property type="entry name" value="DNA repair protein XRCC1 isoform X1"/>
    <property type="match status" value="1"/>
</dbReference>
<dbReference type="InterPro" id="IPR002706">
    <property type="entry name" value="Xrcc1_N"/>
</dbReference>
<accession>A0AA39IH70</accession>
<dbReference type="SMART" id="SM00292">
    <property type="entry name" value="BRCT"/>
    <property type="match status" value="1"/>
</dbReference>
<dbReference type="InterPro" id="IPR014854">
    <property type="entry name" value="Nse4_C"/>
</dbReference>
<dbReference type="GO" id="GO:0005634">
    <property type="term" value="C:nucleus"/>
    <property type="evidence" value="ECO:0007669"/>
    <property type="project" value="InterPro"/>
</dbReference>
<feature type="compositionally biased region" description="Low complexity" evidence="1">
    <location>
        <begin position="310"/>
        <end position="322"/>
    </location>
</feature>
<dbReference type="Pfam" id="PF01834">
    <property type="entry name" value="XRCC1_N"/>
    <property type="match status" value="1"/>
</dbReference>
<sequence length="762" mass="87509">MARATLKHVISASASERGFEAQNLLHGTSDKRSKWLGKAGAKCNSVILKLDREYKFTNFHVGNANSAFVEIFVSRSVDTQETFQVIVPSTSFMSQMESRSEKPGDRVRIFGVVDMIPSVESLRWDIVKVVCHQPFNDRVPFGLGFFKVDGTAEEIVSPSKSQSSVPPISMNFIDLDSATQSSQSLSTGSLFERRDEMKKDREDYEKRVEKERRIAMLSKDGGKGFKKEAKKTAATHKDTYKPKPKKEKSVEKIKNNYIEMIDLEDERKEQPGTSKRRKDSPTPSSQGPSEPKRRVVIESDEEDETEDWPSTSTKNSSQNNSQSLEKIDEILKGVCFSLSGYQNPMRSDLRDKAVEMGAKYCNDWTPECTHLISAFKNTPKMRQIGKSATAVSGRWIRRCYAEKKRLPESKYPVLSTMTDSRGRVDGWSLLKPDLIHKLIERLHREDNGRVMEELDQRMGEKLRQRRDNIARISDIYTKIEEECQLISENKPPQVTEKELDEFTMLMAAMPVFDDSRTLASFIELMSKMTQLVKLRIRDMTNRSGGRAFDAKAFGKGFRKMVRHYLPTERMTRAEWIFAGIKLRHLLRIAPKFASLAHLMSVENRLIVKAARSRIVNNSRKEARTELKEDTTVVEDASLSKNITHLRHVLRQQFDANDDEPIPFFKFTIDPNDFSQTVENIFHLSFIVKDVNVRVAVNEATNELEIRKVSKNERKMLHADDRSKADTHQMFCGIDHHHWKKLIKKYGLEKKPPMIPPLNLPEH</sequence>
<evidence type="ECO:0000313" key="3">
    <source>
        <dbReference type="EMBL" id="KAK0424300.1"/>
    </source>
</evidence>
<dbReference type="Gene3D" id="2.60.120.260">
    <property type="entry name" value="Galactose-binding domain-like"/>
    <property type="match status" value="1"/>
</dbReference>
<protein>
    <recommendedName>
        <fullName evidence="2">BRCT domain-containing protein</fullName>
    </recommendedName>
</protein>
<dbReference type="InterPro" id="IPR036420">
    <property type="entry name" value="BRCT_dom_sf"/>
</dbReference>
<comment type="caution">
    <text evidence="3">The sequence shown here is derived from an EMBL/GenBank/DDBJ whole genome shotgun (WGS) entry which is preliminary data.</text>
</comment>
<feature type="region of interest" description="Disordered" evidence="1">
    <location>
        <begin position="180"/>
        <end position="322"/>
    </location>
</feature>
<dbReference type="AlphaFoldDB" id="A0AA39IH70"/>
<proteinExistence type="predicted"/>
<dbReference type="Gene3D" id="3.40.50.10190">
    <property type="entry name" value="BRCT domain"/>
    <property type="match status" value="1"/>
</dbReference>
<dbReference type="InterPro" id="IPR001357">
    <property type="entry name" value="BRCT_dom"/>
</dbReference>
<dbReference type="PANTHER" id="PTHR11370:SF5">
    <property type="entry name" value="DNA REPAIR PROTEIN XRCC1"/>
    <property type="match status" value="1"/>
</dbReference>
<dbReference type="GO" id="GO:0003684">
    <property type="term" value="F:damaged DNA binding"/>
    <property type="evidence" value="ECO:0007669"/>
    <property type="project" value="InterPro"/>
</dbReference>
<dbReference type="PANTHER" id="PTHR11370">
    <property type="entry name" value="DNA-REPAIR PROTEIN XRCC1"/>
    <property type="match status" value="1"/>
</dbReference>
<dbReference type="PROSITE" id="PS50172">
    <property type="entry name" value="BRCT"/>
    <property type="match status" value="1"/>
</dbReference>
<dbReference type="Pfam" id="PF08743">
    <property type="entry name" value="Nse4_C"/>
    <property type="match status" value="1"/>
</dbReference>
<evidence type="ECO:0000256" key="1">
    <source>
        <dbReference type="SAM" id="MobiDB-lite"/>
    </source>
</evidence>
<dbReference type="SUPFAM" id="SSF49785">
    <property type="entry name" value="Galactose-binding domain-like"/>
    <property type="match status" value="1"/>
</dbReference>
<feature type="domain" description="BRCT" evidence="2">
    <location>
        <begin position="326"/>
        <end position="413"/>
    </location>
</feature>
<keyword evidence="4" id="KW-1185">Reference proteome</keyword>
<dbReference type="Proteomes" id="UP001175271">
    <property type="component" value="Unassembled WGS sequence"/>
</dbReference>
<name>A0AA39IH70_9BILA</name>
<dbReference type="Pfam" id="PF12738">
    <property type="entry name" value="PTCB-BRCT"/>
    <property type="match status" value="1"/>
</dbReference>
<reference evidence="3" key="1">
    <citation type="submission" date="2023-06" db="EMBL/GenBank/DDBJ databases">
        <title>Genomic analysis of the entomopathogenic nematode Steinernema hermaphroditum.</title>
        <authorList>
            <person name="Schwarz E.M."/>
            <person name="Heppert J.K."/>
            <person name="Baniya A."/>
            <person name="Schwartz H.T."/>
            <person name="Tan C.-H."/>
            <person name="Antoshechkin I."/>
            <person name="Sternberg P.W."/>
            <person name="Goodrich-Blair H."/>
            <person name="Dillman A.R."/>
        </authorList>
    </citation>
    <scope>NUCLEOTIDE SEQUENCE</scope>
    <source>
        <strain evidence="3">PS9179</strain>
        <tissue evidence="3">Whole animal</tissue>
    </source>
</reference>
<dbReference type="InterPro" id="IPR008979">
    <property type="entry name" value="Galactose-bd-like_sf"/>
</dbReference>
<dbReference type="GO" id="GO:0000012">
    <property type="term" value="P:single strand break repair"/>
    <property type="evidence" value="ECO:0007669"/>
    <property type="project" value="InterPro"/>
</dbReference>
<evidence type="ECO:0000259" key="2">
    <source>
        <dbReference type="PROSITE" id="PS50172"/>
    </source>
</evidence>
<feature type="compositionally biased region" description="Acidic residues" evidence="1">
    <location>
        <begin position="298"/>
        <end position="307"/>
    </location>
</feature>
<organism evidence="3 4">
    <name type="scientific">Steinernema hermaphroditum</name>
    <dbReference type="NCBI Taxonomy" id="289476"/>
    <lineage>
        <taxon>Eukaryota</taxon>
        <taxon>Metazoa</taxon>
        <taxon>Ecdysozoa</taxon>
        <taxon>Nematoda</taxon>
        <taxon>Chromadorea</taxon>
        <taxon>Rhabditida</taxon>
        <taxon>Tylenchina</taxon>
        <taxon>Panagrolaimomorpha</taxon>
        <taxon>Strongyloidoidea</taxon>
        <taxon>Steinernematidae</taxon>
        <taxon>Steinernema</taxon>
    </lineage>
</organism>
<gene>
    <name evidence="3" type="ORF">QR680_008601</name>
</gene>